<evidence type="ECO:0000313" key="1">
    <source>
        <dbReference type="EMBL" id="KAE8957739.1"/>
    </source>
</evidence>
<organism evidence="1 2">
    <name type="scientific">Phytophthora rubi</name>
    <dbReference type="NCBI Taxonomy" id="129364"/>
    <lineage>
        <taxon>Eukaryota</taxon>
        <taxon>Sar</taxon>
        <taxon>Stramenopiles</taxon>
        <taxon>Oomycota</taxon>
        <taxon>Peronosporomycetes</taxon>
        <taxon>Peronosporales</taxon>
        <taxon>Peronosporaceae</taxon>
        <taxon>Phytophthora</taxon>
    </lineage>
</organism>
<feature type="non-terminal residue" evidence="1">
    <location>
        <position position="23"/>
    </location>
</feature>
<dbReference type="Proteomes" id="UP000429607">
    <property type="component" value="Unassembled WGS sequence"/>
</dbReference>
<protein>
    <submittedName>
        <fullName evidence="1">Uncharacterized protein</fullName>
    </submittedName>
</protein>
<name>A0A6A3GJV0_9STRA</name>
<sequence length="23" mass="2606">MKEAFGSKTADAEEFKALAVEFW</sequence>
<accession>A0A6A3GJV0</accession>
<dbReference type="AlphaFoldDB" id="A0A6A3GJV0"/>
<reference evidence="1 2" key="1">
    <citation type="submission" date="2018-09" db="EMBL/GenBank/DDBJ databases">
        <title>Genomic investigation of the strawberry pathogen Phytophthora fragariae indicates pathogenicity is determined by transcriptional variation in three key races.</title>
        <authorList>
            <person name="Adams T.M."/>
            <person name="Armitage A.D."/>
            <person name="Sobczyk M.K."/>
            <person name="Bates H.J."/>
            <person name="Dunwell J.M."/>
            <person name="Nellist C.F."/>
            <person name="Harrison R.J."/>
        </authorList>
    </citation>
    <scope>NUCLEOTIDE SEQUENCE [LARGE SCALE GENOMIC DNA]</scope>
    <source>
        <strain evidence="1 2">SCRP249</strain>
    </source>
</reference>
<evidence type="ECO:0000313" key="2">
    <source>
        <dbReference type="Proteomes" id="UP000429607"/>
    </source>
</evidence>
<proteinExistence type="predicted"/>
<dbReference type="EMBL" id="QXFV01007895">
    <property type="protein sequence ID" value="KAE8957739.1"/>
    <property type="molecule type" value="Genomic_DNA"/>
</dbReference>
<gene>
    <name evidence="1" type="ORF">PR001_g31265</name>
</gene>
<comment type="caution">
    <text evidence="1">The sequence shown here is derived from an EMBL/GenBank/DDBJ whole genome shotgun (WGS) entry which is preliminary data.</text>
</comment>